<proteinExistence type="predicted"/>
<evidence type="ECO:0000313" key="2">
    <source>
        <dbReference type="EMBL" id="TXB96020.1"/>
    </source>
</evidence>
<accession>A0A5C6SEM1</accession>
<organism evidence="2 3">
    <name type="scientific">Fusarium oxysporum f. sp. cubense</name>
    <dbReference type="NCBI Taxonomy" id="61366"/>
    <lineage>
        <taxon>Eukaryota</taxon>
        <taxon>Fungi</taxon>
        <taxon>Dikarya</taxon>
        <taxon>Ascomycota</taxon>
        <taxon>Pezizomycotina</taxon>
        <taxon>Sordariomycetes</taxon>
        <taxon>Hypocreomycetidae</taxon>
        <taxon>Hypocreales</taxon>
        <taxon>Nectriaceae</taxon>
        <taxon>Fusarium</taxon>
        <taxon>Fusarium oxysporum species complex</taxon>
    </lineage>
</organism>
<sequence>DMLFWTLMIMLVLVVLFTFPLWNAEYNETPQIHPYTLLGSTSNAAHMVTAEANLNGKKAKLWGFNEPVEKKTWKDDYSAMDKATAEYAFEQFQLIEQVFGYLTKPAIQDKLLAAHQDVIEFLDAFEKLYEMQYPTTMNLNLSDTWRNFMTELLRGVQGFTEEWMKLRTGDMVNNWKAEVARRETALKNAANTQAAKQLTIELDDARKIHDDAKKHCTTYSSLIGVFKPQIFQETDAA</sequence>
<protein>
    <submittedName>
        <fullName evidence="2">Uncharacterized protein</fullName>
    </submittedName>
</protein>
<dbReference type="AlphaFoldDB" id="A0A5C6SEM1"/>
<comment type="caution">
    <text evidence="2">The sequence shown here is derived from an EMBL/GenBank/DDBJ whole genome shotgun (WGS) entry which is preliminary data.</text>
</comment>
<gene>
    <name evidence="2" type="ORF">FocTR4_00016763</name>
</gene>
<reference evidence="2 3" key="1">
    <citation type="submission" date="2019-07" db="EMBL/GenBank/DDBJ databases">
        <title>The First High-Quality Draft Genome Sequence of the Causal Agent of the Current Panama Disease Epidemic.</title>
        <authorList>
            <person name="Warmington R.J."/>
            <person name="Kay W."/>
            <person name="Jeffries A."/>
            <person name="Bebber D."/>
            <person name="Moore K."/>
            <person name="Studholme D.J."/>
        </authorList>
    </citation>
    <scope>NUCLEOTIDE SEQUENCE [LARGE SCALE GENOMIC DNA]</scope>
    <source>
        <strain evidence="2 3">TR4</strain>
    </source>
</reference>
<feature type="non-terminal residue" evidence="2">
    <location>
        <position position="1"/>
    </location>
</feature>
<evidence type="ECO:0000313" key="3">
    <source>
        <dbReference type="Proteomes" id="UP000321331"/>
    </source>
</evidence>
<name>A0A5C6SEM1_FUSOC</name>
<feature type="signal peptide" evidence="1">
    <location>
        <begin position="1"/>
        <end position="24"/>
    </location>
</feature>
<keyword evidence="1" id="KW-0732">Signal</keyword>
<feature type="chain" id="PRO_5022766277" evidence="1">
    <location>
        <begin position="25"/>
        <end position="237"/>
    </location>
</feature>
<dbReference type="Proteomes" id="UP000321331">
    <property type="component" value="Unassembled WGS sequence"/>
</dbReference>
<evidence type="ECO:0000256" key="1">
    <source>
        <dbReference type="SAM" id="SignalP"/>
    </source>
</evidence>
<dbReference type="EMBL" id="VMNF01000015">
    <property type="protein sequence ID" value="TXB96020.1"/>
    <property type="molecule type" value="Genomic_DNA"/>
</dbReference>